<accession>A0A834W0K1</accession>
<organism evidence="1 2">
    <name type="scientific">Senna tora</name>
    <dbReference type="NCBI Taxonomy" id="362788"/>
    <lineage>
        <taxon>Eukaryota</taxon>
        <taxon>Viridiplantae</taxon>
        <taxon>Streptophyta</taxon>
        <taxon>Embryophyta</taxon>
        <taxon>Tracheophyta</taxon>
        <taxon>Spermatophyta</taxon>
        <taxon>Magnoliopsida</taxon>
        <taxon>eudicotyledons</taxon>
        <taxon>Gunneridae</taxon>
        <taxon>Pentapetalae</taxon>
        <taxon>rosids</taxon>
        <taxon>fabids</taxon>
        <taxon>Fabales</taxon>
        <taxon>Fabaceae</taxon>
        <taxon>Caesalpinioideae</taxon>
        <taxon>Cassia clade</taxon>
        <taxon>Senna</taxon>
    </lineage>
</organism>
<keyword evidence="2" id="KW-1185">Reference proteome</keyword>
<comment type="caution">
    <text evidence="1">The sequence shown here is derived from an EMBL/GenBank/DDBJ whole genome shotgun (WGS) entry which is preliminary data.</text>
</comment>
<evidence type="ECO:0000313" key="1">
    <source>
        <dbReference type="EMBL" id="KAF7804320.1"/>
    </source>
</evidence>
<name>A0A834W0K1_9FABA</name>
<dbReference type="AlphaFoldDB" id="A0A834W0K1"/>
<dbReference type="Proteomes" id="UP000634136">
    <property type="component" value="Unassembled WGS sequence"/>
</dbReference>
<gene>
    <name evidence="1" type="ORF">G2W53_043431</name>
</gene>
<proteinExistence type="predicted"/>
<protein>
    <submittedName>
        <fullName evidence="1">Uncharacterized protein</fullName>
    </submittedName>
</protein>
<evidence type="ECO:0000313" key="2">
    <source>
        <dbReference type="Proteomes" id="UP000634136"/>
    </source>
</evidence>
<sequence length="28" mass="3173">MGPTFVMREIAYVASTNTLAFLRKDVKL</sequence>
<dbReference type="EMBL" id="JAAIUW010000013">
    <property type="protein sequence ID" value="KAF7804320.1"/>
    <property type="molecule type" value="Genomic_DNA"/>
</dbReference>
<reference evidence="1" key="1">
    <citation type="submission" date="2020-09" db="EMBL/GenBank/DDBJ databases">
        <title>Genome-Enabled Discovery of Anthraquinone Biosynthesis in Senna tora.</title>
        <authorList>
            <person name="Kang S.-H."/>
            <person name="Pandey R.P."/>
            <person name="Lee C.-M."/>
            <person name="Sim J.-S."/>
            <person name="Jeong J.-T."/>
            <person name="Choi B.-S."/>
            <person name="Jung M."/>
            <person name="Ginzburg D."/>
            <person name="Zhao K."/>
            <person name="Won S.Y."/>
            <person name="Oh T.-J."/>
            <person name="Yu Y."/>
            <person name="Kim N.-H."/>
            <person name="Lee O.R."/>
            <person name="Lee T.-H."/>
            <person name="Bashyal P."/>
            <person name="Kim T.-S."/>
            <person name="Lee W.-H."/>
            <person name="Kawkins C."/>
            <person name="Kim C.-K."/>
            <person name="Kim J.S."/>
            <person name="Ahn B.O."/>
            <person name="Rhee S.Y."/>
            <person name="Sohng J.K."/>
        </authorList>
    </citation>
    <scope>NUCLEOTIDE SEQUENCE</scope>
    <source>
        <tissue evidence="1">Leaf</tissue>
    </source>
</reference>